<organism evidence="2 3">
    <name type="scientific">Rhizocola hellebori</name>
    <dbReference type="NCBI Taxonomy" id="1392758"/>
    <lineage>
        <taxon>Bacteria</taxon>
        <taxon>Bacillati</taxon>
        <taxon>Actinomycetota</taxon>
        <taxon>Actinomycetes</taxon>
        <taxon>Micromonosporales</taxon>
        <taxon>Micromonosporaceae</taxon>
        <taxon>Rhizocola</taxon>
    </lineage>
</organism>
<accession>A0A8J3QGE4</accession>
<dbReference type="InterPro" id="IPR004942">
    <property type="entry name" value="Roadblock/LAMTOR2_dom"/>
</dbReference>
<dbReference type="InterPro" id="IPR053141">
    <property type="entry name" value="Mycobact_SerProt_Inhib_Rv3364c"/>
</dbReference>
<reference evidence="2" key="1">
    <citation type="submission" date="2021-01" db="EMBL/GenBank/DDBJ databases">
        <title>Whole genome shotgun sequence of Rhizocola hellebori NBRC 109834.</title>
        <authorList>
            <person name="Komaki H."/>
            <person name="Tamura T."/>
        </authorList>
    </citation>
    <scope>NUCLEOTIDE SEQUENCE</scope>
    <source>
        <strain evidence="2">NBRC 109834</strain>
    </source>
</reference>
<dbReference type="RefSeq" id="WP_203912884.1">
    <property type="nucleotide sequence ID" value="NZ_BONY01000062.1"/>
</dbReference>
<dbReference type="SUPFAM" id="SSF103196">
    <property type="entry name" value="Roadblock/LC7 domain"/>
    <property type="match status" value="1"/>
</dbReference>
<sequence length="134" mass="13891">MTSQLITEGPVVEELRELRVRLPHILGVLVASIDGLLIAQDTPDVEPETMAAMSAAQLGLGQQMVAAVNSGGFRDTVTTGTDGYVATFAAGPSALLSVIAGPELNVGRLHHEARPVAARIGELLPSSPLTQLGE</sequence>
<dbReference type="AlphaFoldDB" id="A0A8J3QGE4"/>
<gene>
    <name evidence="2" type="ORF">Rhe02_72210</name>
</gene>
<dbReference type="PANTHER" id="PTHR36222:SF1">
    <property type="entry name" value="SERINE PROTEASE INHIBITOR RV3364C"/>
    <property type="match status" value="1"/>
</dbReference>
<dbReference type="Proteomes" id="UP000612899">
    <property type="component" value="Unassembled WGS sequence"/>
</dbReference>
<comment type="caution">
    <text evidence="2">The sequence shown here is derived from an EMBL/GenBank/DDBJ whole genome shotgun (WGS) entry which is preliminary data.</text>
</comment>
<dbReference type="Gene3D" id="3.30.450.30">
    <property type="entry name" value="Dynein light chain 2a, cytoplasmic"/>
    <property type="match status" value="1"/>
</dbReference>
<evidence type="ECO:0000259" key="1">
    <source>
        <dbReference type="SMART" id="SM00960"/>
    </source>
</evidence>
<dbReference type="SMART" id="SM00960">
    <property type="entry name" value="Robl_LC7"/>
    <property type="match status" value="1"/>
</dbReference>
<feature type="domain" description="Roadblock/LAMTOR2" evidence="1">
    <location>
        <begin position="12"/>
        <end position="100"/>
    </location>
</feature>
<dbReference type="Pfam" id="PF03259">
    <property type="entry name" value="Robl_LC7"/>
    <property type="match status" value="1"/>
</dbReference>
<evidence type="ECO:0000313" key="3">
    <source>
        <dbReference type="Proteomes" id="UP000612899"/>
    </source>
</evidence>
<keyword evidence="3" id="KW-1185">Reference proteome</keyword>
<dbReference type="PANTHER" id="PTHR36222">
    <property type="entry name" value="SERINE PROTEASE INHIBITOR RV3364C"/>
    <property type="match status" value="1"/>
</dbReference>
<proteinExistence type="predicted"/>
<name>A0A8J3QGE4_9ACTN</name>
<protein>
    <recommendedName>
        <fullName evidence="1">Roadblock/LAMTOR2 domain-containing protein</fullName>
    </recommendedName>
</protein>
<evidence type="ECO:0000313" key="2">
    <source>
        <dbReference type="EMBL" id="GIH09154.1"/>
    </source>
</evidence>
<dbReference type="EMBL" id="BONY01000062">
    <property type="protein sequence ID" value="GIH09154.1"/>
    <property type="molecule type" value="Genomic_DNA"/>
</dbReference>